<dbReference type="EMBL" id="JBEVCJ010000024">
    <property type="protein sequence ID" value="MET1256620.1"/>
    <property type="molecule type" value="Genomic_DNA"/>
</dbReference>
<gene>
    <name evidence="1" type="ORF">ABVT43_15880</name>
</gene>
<name>A0ABV2BXF7_9GAMM</name>
<proteinExistence type="predicted"/>
<protein>
    <submittedName>
        <fullName evidence="1">Uncharacterized protein</fullName>
    </submittedName>
</protein>
<accession>A0ABV2BXF7</accession>
<evidence type="ECO:0000313" key="2">
    <source>
        <dbReference type="Proteomes" id="UP001548189"/>
    </source>
</evidence>
<sequence>MKQGSSGLTLRELQAYHKTAFELTPKKVANWAQNLPMANVGESSTSVYRLLVDTNQSIIDADKRLQILSLIEPVAGKLISSLEKQFHSNHIALTDRQKKIAALIQAIHTELAIGFHTIIETIVTQEFKRANKKPLTTALVHALHYHALVMLRCFQLYTVIPRRIWKEVYCLYQIAAKNELEHLKVTMEYLQSEQTIFDSTLRILLLSVANPYQLHQREIELLWLLLPELTAHVSLKSHAYNKQHYVIDIAAALPPIHKSLHKSTEKKNCLKLTVSTAIDHLNAMLANIDHHGQQNTRKIMLLRHLIQTWNHGTHRAFARTPCEENIEICIGLGATHYLLMEKNKSSNGLSINDTISKMEGSLKDAQLLDVATREDYQFQPGANYLSSSGVPKDDVWDKLYQTDKASFKPVFHPQMRSRDTIVRDNYKFQTVSLLNMSPNGYCIQIPANELPKHAQTGEIIGFLEFDHHQREHWSVGVVRWVRRHAKGALVQMGIQLLAPGVTAINIKRRNSKKEATDFYRGLLLPELTGIGQPATILTNPLYFSSDNKVRIVEPAQSYNARLLKEIATTTSYSQFAFEKTGEISGLAAETKNPSLFPGSGKDDDIDEIWDIF</sequence>
<evidence type="ECO:0000313" key="1">
    <source>
        <dbReference type="EMBL" id="MET1256620.1"/>
    </source>
</evidence>
<comment type="caution">
    <text evidence="1">The sequence shown here is derived from an EMBL/GenBank/DDBJ whole genome shotgun (WGS) entry which is preliminary data.</text>
</comment>
<reference evidence="1 2" key="1">
    <citation type="submission" date="2024-06" db="EMBL/GenBank/DDBJ databases">
        <authorList>
            <person name="Li F."/>
        </authorList>
    </citation>
    <scope>NUCLEOTIDE SEQUENCE [LARGE SCALE GENOMIC DNA]</scope>
    <source>
        <strain evidence="1 2">GXAS 311</strain>
    </source>
</reference>
<organism evidence="1 2">
    <name type="scientific">Aliikangiella maris</name>
    <dbReference type="NCBI Taxonomy" id="3162458"/>
    <lineage>
        <taxon>Bacteria</taxon>
        <taxon>Pseudomonadati</taxon>
        <taxon>Pseudomonadota</taxon>
        <taxon>Gammaproteobacteria</taxon>
        <taxon>Oceanospirillales</taxon>
        <taxon>Pleioneaceae</taxon>
        <taxon>Aliikangiella</taxon>
    </lineage>
</organism>
<dbReference type="Proteomes" id="UP001548189">
    <property type="component" value="Unassembled WGS sequence"/>
</dbReference>
<keyword evidence="2" id="KW-1185">Reference proteome</keyword>